<evidence type="ECO:0000256" key="1">
    <source>
        <dbReference type="ARBA" id="ARBA00022729"/>
    </source>
</evidence>
<keyword evidence="1 3" id="KW-0732">Signal</keyword>
<dbReference type="Gene3D" id="3.40.50.1820">
    <property type="entry name" value="alpha/beta hydrolase"/>
    <property type="match status" value="1"/>
</dbReference>
<dbReference type="InterPro" id="IPR050955">
    <property type="entry name" value="Plant_Biomass_Hydrol_Est"/>
</dbReference>
<evidence type="ECO:0000256" key="2">
    <source>
        <dbReference type="ARBA" id="ARBA00022801"/>
    </source>
</evidence>
<dbReference type="PANTHER" id="PTHR43037:SF5">
    <property type="entry name" value="FERULOYL ESTERASE"/>
    <property type="match status" value="1"/>
</dbReference>
<sequence length="364" mass="38843">MLAWILALAAVGAGTAESAVDPGDLGACAPTSGGGTCADDQDDHALLALRAARLSANASATVWRQTTPEGFQKWTLESDDCQTRTYYVYVPEGGGKIKGMVLFLHGYTVSIDHTCGGDSANAFSAKAQADQKGFIAVCPEGYYKKDTMTRFGRKQFGPDRVGWNAGGGCCGVAALLKINDVKFVSNVLDRLEDTVLPTMGVAYPRQNVFAFGFSTGGLFAYRLSCELTDRFDGIASVGAQWDYAFGFGGDIHWTKPSLCAGLSVWDGIGTNDKFLVESNMDPGDKWGAYSTDVLHCAGEPKAVPAAKGVECKAYERCGTAGASESELKRSELCVYEGATHEVKAMRTASYGVTDTAWDFLYEAR</sequence>
<proteinExistence type="predicted"/>
<dbReference type="GO" id="GO:0016787">
    <property type="term" value="F:hydrolase activity"/>
    <property type="evidence" value="ECO:0007669"/>
    <property type="project" value="UniProtKB-KW"/>
</dbReference>
<accession>A0A7S3X479</accession>
<organism evidence="4">
    <name type="scientific">Strombidinopsis acuminata</name>
    <dbReference type="NCBI Taxonomy" id="141414"/>
    <lineage>
        <taxon>Eukaryota</taxon>
        <taxon>Sar</taxon>
        <taxon>Alveolata</taxon>
        <taxon>Ciliophora</taxon>
        <taxon>Intramacronucleata</taxon>
        <taxon>Spirotrichea</taxon>
        <taxon>Choreotrichia</taxon>
        <taxon>Choreotrichida</taxon>
        <taxon>Strombidinopsidae</taxon>
        <taxon>Strombidinopsis</taxon>
    </lineage>
</organism>
<reference evidence="4" key="1">
    <citation type="submission" date="2021-01" db="EMBL/GenBank/DDBJ databases">
        <authorList>
            <person name="Corre E."/>
            <person name="Pelletier E."/>
            <person name="Niang G."/>
            <person name="Scheremetjew M."/>
            <person name="Finn R."/>
            <person name="Kale V."/>
            <person name="Holt S."/>
            <person name="Cochrane G."/>
            <person name="Meng A."/>
            <person name="Brown T."/>
            <person name="Cohen L."/>
        </authorList>
    </citation>
    <scope>NUCLEOTIDE SEQUENCE</scope>
    <source>
        <strain evidence="4">SPMC142</strain>
    </source>
</reference>
<protein>
    <recommendedName>
        <fullName evidence="5">Feruloyl esterase</fullName>
    </recommendedName>
</protein>
<gene>
    <name evidence="4" type="ORF">SACU0126_LOCUS30652</name>
</gene>
<name>A0A7S3X479_9SPIT</name>
<dbReference type="SUPFAM" id="SSF53474">
    <property type="entry name" value="alpha/beta-Hydrolases"/>
    <property type="match status" value="1"/>
</dbReference>
<evidence type="ECO:0000256" key="3">
    <source>
        <dbReference type="SAM" id="SignalP"/>
    </source>
</evidence>
<feature type="chain" id="PRO_5031303345" description="Feruloyl esterase" evidence="3">
    <location>
        <begin position="19"/>
        <end position="364"/>
    </location>
</feature>
<dbReference type="InterPro" id="IPR029058">
    <property type="entry name" value="AB_hydrolase_fold"/>
</dbReference>
<keyword evidence="2" id="KW-0378">Hydrolase</keyword>
<feature type="signal peptide" evidence="3">
    <location>
        <begin position="1"/>
        <end position="18"/>
    </location>
</feature>
<dbReference type="PANTHER" id="PTHR43037">
    <property type="entry name" value="UNNAMED PRODUCT-RELATED"/>
    <property type="match status" value="1"/>
</dbReference>
<dbReference type="AlphaFoldDB" id="A0A7S3X479"/>
<evidence type="ECO:0000313" key="4">
    <source>
        <dbReference type="EMBL" id="CAE0594861.1"/>
    </source>
</evidence>
<dbReference type="EMBL" id="HBIQ01096215">
    <property type="protein sequence ID" value="CAE0594861.1"/>
    <property type="molecule type" value="Transcribed_RNA"/>
</dbReference>
<evidence type="ECO:0008006" key="5">
    <source>
        <dbReference type="Google" id="ProtNLM"/>
    </source>
</evidence>